<dbReference type="EC" id="1.13.11.2" evidence="5"/>
<keyword evidence="8" id="KW-0677">Repeat</keyword>
<dbReference type="InterPro" id="IPR017624">
    <property type="entry name" value="Catechol_2-3_dOase"/>
</dbReference>
<evidence type="ECO:0000256" key="5">
    <source>
        <dbReference type="ARBA" id="ARBA00013117"/>
    </source>
</evidence>
<reference evidence="17" key="1">
    <citation type="submission" date="2021-01" db="EMBL/GenBank/DDBJ databases">
        <title>Ramlibacter sp. strain AW1 16S ribosomal RNA gene Genome sequencing and assembly.</title>
        <authorList>
            <person name="Kang M."/>
        </authorList>
    </citation>
    <scope>NUCLEOTIDE SEQUENCE</scope>
    <source>
        <strain evidence="17">AW1</strain>
    </source>
</reference>
<gene>
    <name evidence="17" type="ORF">JI739_18935</name>
</gene>
<keyword evidence="10 15" id="KW-0223">Dioxygenase</keyword>
<dbReference type="RefSeq" id="WP_201685511.1">
    <property type="nucleotide sequence ID" value="NZ_JAEQNA010000008.1"/>
</dbReference>
<dbReference type="PROSITE" id="PS51819">
    <property type="entry name" value="VOC"/>
    <property type="match status" value="2"/>
</dbReference>
<keyword evidence="9 15" id="KW-0058">Aromatic hydrocarbons catabolism</keyword>
<proteinExistence type="inferred from homology"/>
<evidence type="ECO:0000256" key="2">
    <source>
        <dbReference type="ARBA" id="ARBA00001954"/>
    </source>
</evidence>
<evidence type="ECO:0000256" key="8">
    <source>
        <dbReference type="ARBA" id="ARBA00022737"/>
    </source>
</evidence>
<comment type="similarity">
    <text evidence="3 15">Belongs to the extradiol ring-cleavage dioxygenase family.</text>
</comment>
<evidence type="ECO:0000256" key="4">
    <source>
        <dbReference type="ARBA" id="ARBA00011881"/>
    </source>
</evidence>
<feature type="domain" description="VOC" evidence="16">
    <location>
        <begin position="5"/>
        <end position="120"/>
    </location>
</feature>
<dbReference type="PROSITE" id="PS00082">
    <property type="entry name" value="EXTRADIOL_DIOXYGENAS"/>
    <property type="match status" value="1"/>
</dbReference>
<dbReference type="Gene3D" id="3.10.180.10">
    <property type="entry name" value="2,3-Dihydroxybiphenyl 1,2-Dioxygenase, domain 1"/>
    <property type="match status" value="2"/>
</dbReference>
<evidence type="ECO:0000256" key="6">
    <source>
        <dbReference type="ARBA" id="ARBA00022190"/>
    </source>
</evidence>
<keyword evidence="18" id="KW-1185">Reference proteome</keyword>
<dbReference type="AlphaFoldDB" id="A0A936ZWK0"/>
<dbReference type="NCBIfam" id="TIGR03211">
    <property type="entry name" value="catechol_2_3"/>
    <property type="match status" value="1"/>
</dbReference>
<accession>A0A936ZWK0</accession>
<organism evidence="17 18">
    <name type="scientific">Ramlibacter aurantiacus</name>
    <dbReference type="NCBI Taxonomy" id="2801330"/>
    <lineage>
        <taxon>Bacteria</taxon>
        <taxon>Pseudomonadati</taxon>
        <taxon>Pseudomonadota</taxon>
        <taxon>Betaproteobacteria</taxon>
        <taxon>Burkholderiales</taxon>
        <taxon>Comamonadaceae</taxon>
        <taxon>Ramlibacter</taxon>
    </lineage>
</organism>
<evidence type="ECO:0000256" key="3">
    <source>
        <dbReference type="ARBA" id="ARBA00008784"/>
    </source>
</evidence>
<dbReference type="Pfam" id="PF22247">
    <property type="entry name" value="Diox-like_N"/>
    <property type="match status" value="1"/>
</dbReference>
<evidence type="ECO:0000259" key="16">
    <source>
        <dbReference type="PROSITE" id="PS51819"/>
    </source>
</evidence>
<name>A0A936ZWK0_9BURK</name>
<evidence type="ECO:0000256" key="12">
    <source>
        <dbReference type="ARBA" id="ARBA00023004"/>
    </source>
</evidence>
<keyword evidence="12 15" id="KW-0408">Iron</keyword>
<evidence type="ECO:0000256" key="15">
    <source>
        <dbReference type="RuleBase" id="RU000683"/>
    </source>
</evidence>
<evidence type="ECO:0000256" key="7">
    <source>
        <dbReference type="ARBA" id="ARBA00022723"/>
    </source>
</evidence>
<comment type="cofactor">
    <cofactor evidence="2 15">
        <name>Fe(2+)</name>
        <dbReference type="ChEBI" id="CHEBI:29033"/>
    </cofactor>
</comment>
<evidence type="ECO:0000256" key="13">
    <source>
        <dbReference type="ARBA" id="ARBA00030369"/>
    </source>
</evidence>
<feature type="domain" description="VOC" evidence="16">
    <location>
        <begin position="147"/>
        <end position="275"/>
    </location>
</feature>
<dbReference type="InterPro" id="IPR037523">
    <property type="entry name" value="VOC_core"/>
</dbReference>
<dbReference type="SUPFAM" id="SSF54593">
    <property type="entry name" value="Glyoxalase/Bleomycin resistance protein/Dihydroxybiphenyl dioxygenase"/>
    <property type="match status" value="1"/>
</dbReference>
<keyword evidence="11 15" id="KW-0560">Oxidoreductase</keyword>
<dbReference type="InterPro" id="IPR004360">
    <property type="entry name" value="Glyas_Fos-R_dOase_dom"/>
</dbReference>
<evidence type="ECO:0000256" key="1">
    <source>
        <dbReference type="ARBA" id="ARBA00000163"/>
    </source>
</evidence>
<dbReference type="GO" id="GO:0018577">
    <property type="term" value="F:catechol 2,3-dioxygenase activity"/>
    <property type="evidence" value="ECO:0007669"/>
    <property type="project" value="UniProtKB-EC"/>
</dbReference>
<dbReference type="InterPro" id="IPR029068">
    <property type="entry name" value="Glyas_Bleomycin-R_OHBP_Dase"/>
</dbReference>
<evidence type="ECO:0000313" key="17">
    <source>
        <dbReference type="EMBL" id="MBL0422430.1"/>
    </source>
</evidence>
<evidence type="ECO:0000256" key="11">
    <source>
        <dbReference type="ARBA" id="ARBA00023002"/>
    </source>
</evidence>
<dbReference type="InterPro" id="IPR054560">
    <property type="entry name" value="XylE-like_N"/>
</dbReference>
<evidence type="ECO:0000256" key="14">
    <source>
        <dbReference type="ARBA" id="ARBA00031146"/>
    </source>
</evidence>
<evidence type="ECO:0000313" key="18">
    <source>
        <dbReference type="Proteomes" id="UP000613011"/>
    </source>
</evidence>
<sequence>MGVMRIGHASLRVMDTAAAVKHYENVLGMKKMMEDEHGNVYLKCWDEWDKYSLIITPSDRAGLNHVAYKVKRDSDLDALADRIQAYGIKTNMLPEGALPATGRMLQFNLPSGHEMRLYASKDCIGTDVGSINPDPWPDGLKGAAAHWLDHVLLMCPFDPAKQVNTVADNTRFFLEVLDFFQTEQVTVGPQGAFQLASFISCSSKPHDIAFVGAPTAGLHHLSFFLDSWHDILKAGDVMAKNRVRIDIAPTRHGITRGETIYFFDPSGNRNETFAGLGYQAQPDRPVTTWTEEEVGRGIFYHTGVLPGSFTEVYT</sequence>
<dbReference type="InterPro" id="IPR000486">
    <property type="entry name" value="Xdiol_ring_cleave_dOase_1/2"/>
</dbReference>
<dbReference type="GO" id="GO:0008198">
    <property type="term" value="F:ferrous iron binding"/>
    <property type="evidence" value="ECO:0007669"/>
    <property type="project" value="InterPro"/>
</dbReference>
<evidence type="ECO:0000256" key="10">
    <source>
        <dbReference type="ARBA" id="ARBA00022964"/>
    </source>
</evidence>
<evidence type="ECO:0000256" key="9">
    <source>
        <dbReference type="ARBA" id="ARBA00022797"/>
    </source>
</evidence>
<comment type="caution">
    <text evidence="17">The sequence shown here is derived from an EMBL/GenBank/DDBJ whole genome shotgun (WGS) entry which is preliminary data.</text>
</comment>
<protein>
    <recommendedName>
        <fullName evidence="6">Metapyrocatechase</fullName>
        <ecNumber evidence="5">1.13.11.2</ecNumber>
    </recommendedName>
    <alternativeName>
        <fullName evidence="14">CatO2ase</fullName>
    </alternativeName>
    <alternativeName>
        <fullName evidence="13">Catechol 2,3-dioxygenase</fullName>
    </alternativeName>
</protein>
<dbReference type="EMBL" id="JAEQNA010000008">
    <property type="protein sequence ID" value="MBL0422430.1"/>
    <property type="molecule type" value="Genomic_DNA"/>
</dbReference>
<comment type="subunit">
    <text evidence="4">Homotetramer.</text>
</comment>
<comment type="catalytic activity">
    <reaction evidence="1">
        <text>catechol + O2 = (2Z,4E)-2-hydroxy-6-oxohexa-2,4-dienoate + H(+)</text>
        <dbReference type="Rhea" id="RHEA:17337"/>
        <dbReference type="ChEBI" id="CHEBI:15378"/>
        <dbReference type="ChEBI" id="CHEBI:15379"/>
        <dbReference type="ChEBI" id="CHEBI:18135"/>
        <dbReference type="ChEBI" id="CHEBI:71198"/>
        <dbReference type="EC" id="1.13.11.2"/>
    </reaction>
</comment>
<keyword evidence="7" id="KW-0479">Metal-binding</keyword>
<dbReference type="Pfam" id="PF00903">
    <property type="entry name" value="Glyoxalase"/>
    <property type="match status" value="1"/>
</dbReference>
<dbReference type="Proteomes" id="UP000613011">
    <property type="component" value="Unassembled WGS sequence"/>
</dbReference>